<evidence type="ECO:0000259" key="4">
    <source>
        <dbReference type="PROSITE" id="PS51462"/>
    </source>
</evidence>
<proteinExistence type="inferred from homology"/>
<evidence type="ECO:0000256" key="3">
    <source>
        <dbReference type="RuleBase" id="RU003476"/>
    </source>
</evidence>
<dbReference type="InterPro" id="IPR015797">
    <property type="entry name" value="NUDIX_hydrolase-like_dom_sf"/>
</dbReference>
<dbReference type="PRINTS" id="PR00502">
    <property type="entry name" value="NUDIXFAMILY"/>
</dbReference>
<comment type="caution">
    <text evidence="5">The sequence shown here is derived from an EMBL/GenBank/DDBJ whole genome shotgun (WGS) entry which is preliminary data.</text>
</comment>
<evidence type="ECO:0000313" key="6">
    <source>
        <dbReference type="Proteomes" id="UP000737171"/>
    </source>
</evidence>
<name>A0ABX2EAE2_9BURK</name>
<keyword evidence="2 3" id="KW-0378">Hydrolase</keyword>
<dbReference type="PROSITE" id="PS51462">
    <property type="entry name" value="NUDIX"/>
    <property type="match status" value="1"/>
</dbReference>
<sequence>MNEAVRVGIGVIVVRAGRVLLGQRQGSHGAGHWALPGGHLEFGEAIEACAARELAEETGLAAARFARGPYTSDVFGSPPRHYLTLFVLAHAVSGEPVRCEPDKCLGWQWCEWDALPQPVFAPLQSLVDSGWRPPDMS</sequence>
<dbReference type="SUPFAM" id="SSF55811">
    <property type="entry name" value="Nudix"/>
    <property type="match status" value="1"/>
</dbReference>
<dbReference type="EMBL" id="JABRWJ010000001">
    <property type="protein sequence ID" value="NRF66034.1"/>
    <property type="molecule type" value="Genomic_DNA"/>
</dbReference>
<reference evidence="5 6" key="1">
    <citation type="submission" date="2020-05" db="EMBL/GenBank/DDBJ databases">
        <title>Aquincola sp. isolate from soil.</title>
        <authorList>
            <person name="Han J."/>
            <person name="Kim D.-U."/>
        </authorList>
    </citation>
    <scope>NUCLEOTIDE SEQUENCE [LARGE SCALE GENOMIC DNA]</scope>
    <source>
        <strain evidence="5 6">S2</strain>
    </source>
</reference>
<dbReference type="InterPro" id="IPR000086">
    <property type="entry name" value="NUDIX_hydrolase_dom"/>
</dbReference>
<accession>A0ABX2EAE2</accession>
<dbReference type="InterPro" id="IPR020084">
    <property type="entry name" value="NUDIX_hydrolase_CS"/>
</dbReference>
<evidence type="ECO:0000256" key="1">
    <source>
        <dbReference type="ARBA" id="ARBA00001946"/>
    </source>
</evidence>
<dbReference type="Proteomes" id="UP000737171">
    <property type="component" value="Unassembled WGS sequence"/>
</dbReference>
<keyword evidence="6" id="KW-1185">Reference proteome</keyword>
<comment type="similarity">
    <text evidence="3">Belongs to the Nudix hydrolase family.</text>
</comment>
<dbReference type="RefSeq" id="WP_173120587.1">
    <property type="nucleotide sequence ID" value="NZ_JABRWJ010000001.1"/>
</dbReference>
<dbReference type="PANTHER" id="PTHR16099:SF5">
    <property type="entry name" value="NUCLEOTIDE TRIPHOSPHATE DIPHOSPHATASE NUDT15"/>
    <property type="match status" value="1"/>
</dbReference>
<feature type="domain" description="Nudix hydrolase" evidence="4">
    <location>
        <begin position="4"/>
        <end position="137"/>
    </location>
</feature>
<dbReference type="InterPro" id="IPR020476">
    <property type="entry name" value="Nudix_hydrolase"/>
</dbReference>
<dbReference type="CDD" id="cd04678">
    <property type="entry name" value="NUDIX_MTH2_Nudt15"/>
    <property type="match status" value="1"/>
</dbReference>
<comment type="cofactor">
    <cofactor evidence="1">
        <name>Mg(2+)</name>
        <dbReference type="ChEBI" id="CHEBI:18420"/>
    </cofactor>
</comment>
<dbReference type="PANTHER" id="PTHR16099">
    <property type="entry name" value="8-OXO-DGTP DIPHOSPHATES NUDT15"/>
    <property type="match status" value="1"/>
</dbReference>
<dbReference type="Gene3D" id="3.90.79.10">
    <property type="entry name" value="Nucleoside Triphosphate Pyrophosphohydrolase"/>
    <property type="match status" value="1"/>
</dbReference>
<dbReference type="PROSITE" id="PS00893">
    <property type="entry name" value="NUDIX_BOX"/>
    <property type="match status" value="1"/>
</dbReference>
<dbReference type="Pfam" id="PF00293">
    <property type="entry name" value="NUDIX"/>
    <property type="match status" value="1"/>
</dbReference>
<organism evidence="5 6">
    <name type="scientific">Pseudaquabacterium terrae</name>
    <dbReference type="NCBI Taxonomy" id="2732868"/>
    <lineage>
        <taxon>Bacteria</taxon>
        <taxon>Pseudomonadati</taxon>
        <taxon>Pseudomonadota</taxon>
        <taxon>Betaproteobacteria</taxon>
        <taxon>Burkholderiales</taxon>
        <taxon>Sphaerotilaceae</taxon>
        <taxon>Pseudaquabacterium</taxon>
    </lineage>
</organism>
<evidence type="ECO:0000313" key="5">
    <source>
        <dbReference type="EMBL" id="NRF66034.1"/>
    </source>
</evidence>
<protein>
    <submittedName>
        <fullName evidence="5">NUDIX domain-containing protein</fullName>
    </submittedName>
</protein>
<evidence type="ECO:0000256" key="2">
    <source>
        <dbReference type="ARBA" id="ARBA00022801"/>
    </source>
</evidence>
<gene>
    <name evidence="5" type="ORF">HLB44_03425</name>
</gene>